<dbReference type="AlphaFoldDB" id="A0A6J4N7D7"/>
<sequence length="51" mass="5771">MAIAAERPRHLTQDDRRLITRLLRVLNLAIAGCGCNHLDYRDAVLARSGRQ</sequence>
<dbReference type="PROSITE" id="PS51257">
    <property type="entry name" value="PROKAR_LIPOPROTEIN"/>
    <property type="match status" value="1"/>
</dbReference>
<name>A0A6J4N7D7_9PSEU</name>
<proteinExistence type="predicted"/>
<protein>
    <submittedName>
        <fullName evidence="1">Uncharacterized protein</fullName>
    </submittedName>
</protein>
<organism evidence="1">
    <name type="scientific">uncultured Pseudonocardia sp</name>
    <dbReference type="NCBI Taxonomy" id="211455"/>
    <lineage>
        <taxon>Bacteria</taxon>
        <taxon>Bacillati</taxon>
        <taxon>Actinomycetota</taxon>
        <taxon>Actinomycetes</taxon>
        <taxon>Pseudonocardiales</taxon>
        <taxon>Pseudonocardiaceae</taxon>
        <taxon>Pseudonocardia</taxon>
        <taxon>environmental samples</taxon>
    </lineage>
</organism>
<dbReference type="EMBL" id="CADCUS010000031">
    <property type="protein sequence ID" value="CAA9379686.1"/>
    <property type="molecule type" value="Genomic_DNA"/>
</dbReference>
<evidence type="ECO:0000313" key="1">
    <source>
        <dbReference type="EMBL" id="CAA9379686.1"/>
    </source>
</evidence>
<accession>A0A6J4N7D7</accession>
<gene>
    <name evidence="1" type="ORF">AVDCRST_MAG66-195</name>
</gene>
<reference evidence="1" key="1">
    <citation type="submission" date="2020-02" db="EMBL/GenBank/DDBJ databases">
        <authorList>
            <person name="Meier V. D."/>
        </authorList>
    </citation>
    <scope>NUCLEOTIDE SEQUENCE</scope>
    <source>
        <strain evidence="1">AVDCRST_MAG66</strain>
    </source>
</reference>